<keyword evidence="2" id="KW-0547">Nucleotide-binding</keyword>
<dbReference type="Proteomes" id="UP001387100">
    <property type="component" value="Unassembled WGS sequence"/>
</dbReference>
<proteinExistence type="predicted"/>
<dbReference type="SMART" id="SM00382">
    <property type="entry name" value="AAA"/>
    <property type="match status" value="1"/>
</dbReference>
<evidence type="ECO:0000313" key="6">
    <source>
        <dbReference type="Proteomes" id="UP001387100"/>
    </source>
</evidence>
<dbReference type="RefSeq" id="WP_339574770.1">
    <property type="nucleotide sequence ID" value="NZ_JBBIAA010000007.1"/>
</dbReference>
<dbReference type="Pfam" id="PF00005">
    <property type="entry name" value="ABC_tran"/>
    <property type="match status" value="1"/>
</dbReference>
<accession>A0ABU8RJV3</accession>
<evidence type="ECO:0000256" key="3">
    <source>
        <dbReference type="ARBA" id="ARBA00022840"/>
    </source>
</evidence>
<gene>
    <name evidence="5" type="ORF">WDZ17_08770</name>
</gene>
<dbReference type="InterPro" id="IPR003439">
    <property type="entry name" value="ABC_transporter-like_ATP-bd"/>
</dbReference>
<dbReference type="SUPFAM" id="SSF52540">
    <property type="entry name" value="P-loop containing nucleoside triphosphate hydrolases"/>
    <property type="match status" value="1"/>
</dbReference>
<keyword evidence="6" id="KW-1185">Reference proteome</keyword>
<dbReference type="InterPro" id="IPR051782">
    <property type="entry name" value="ABC_Transporter_VariousFunc"/>
</dbReference>
<dbReference type="GO" id="GO:0005524">
    <property type="term" value="F:ATP binding"/>
    <property type="evidence" value="ECO:0007669"/>
    <property type="project" value="UniProtKB-KW"/>
</dbReference>
<dbReference type="InterPro" id="IPR003593">
    <property type="entry name" value="AAA+_ATPase"/>
</dbReference>
<dbReference type="InterPro" id="IPR017871">
    <property type="entry name" value="ABC_transporter-like_CS"/>
</dbReference>
<keyword evidence="1" id="KW-0813">Transport</keyword>
<dbReference type="PROSITE" id="PS00211">
    <property type="entry name" value="ABC_TRANSPORTER_1"/>
    <property type="match status" value="1"/>
</dbReference>
<dbReference type="PROSITE" id="PS50893">
    <property type="entry name" value="ABC_TRANSPORTER_2"/>
    <property type="match status" value="1"/>
</dbReference>
<keyword evidence="3 5" id="KW-0067">ATP-binding</keyword>
<dbReference type="PANTHER" id="PTHR42939">
    <property type="entry name" value="ABC TRANSPORTER ATP-BINDING PROTEIN ALBC-RELATED"/>
    <property type="match status" value="1"/>
</dbReference>
<organism evidence="5 6">
    <name type="scientific">Pseudokineococcus basanitobsidens</name>
    <dbReference type="NCBI Taxonomy" id="1926649"/>
    <lineage>
        <taxon>Bacteria</taxon>
        <taxon>Bacillati</taxon>
        <taxon>Actinomycetota</taxon>
        <taxon>Actinomycetes</taxon>
        <taxon>Kineosporiales</taxon>
        <taxon>Kineosporiaceae</taxon>
        <taxon>Pseudokineococcus</taxon>
    </lineage>
</organism>
<dbReference type="InterPro" id="IPR027417">
    <property type="entry name" value="P-loop_NTPase"/>
</dbReference>
<comment type="caution">
    <text evidence="5">The sequence shown here is derived from an EMBL/GenBank/DDBJ whole genome shotgun (WGS) entry which is preliminary data.</text>
</comment>
<dbReference type="PANTHER" id="PTHR42939:SF1">
    <property type="entry name" value="ABC TRANSPORTER ATP-BINDING PROTEIN ALBC-RELATED"/>
    <property type="match status" value="1"/>
</dbReference>
<evidence type="ECO:0000313" key="5">
    <source>
        <dbReference type="EMBL" id="MEJ5945386.1"/>
    </source>
</evidence>
<reference evidence="5 6" key="1">
    <citation type="journal article" date="2017" name="Int. J. Syst. Evol. Microbiol.">
        <title>Pseudokineococcus basanitobsidens sp. nov., isolated from volcanic rock.</title>
        <authorList>
            <person name="Lee D.W."/>
            <person name="Park M.Y."/>
            <person name="Kim J.J."/>
            <person name="Kim B.S."/>
        </authorList>
    </citation>
    <scope>NUCLEOTIDE SEQUENCE [LARGE SCALE GENOMIC DNA]</scope>
    <source>
        <strain evidence="5 6">DSM 103726</strain>
    </source>
</reference>
<evidence type="ECO:0000256" key="2">
    <source>
        <dbReference type="ARBA" id="ARBA00022741"/>
    </source>
</evidence>
<feature type="domain" description="ABC transporter" evidence="4">
    <location>
        <begin position="14"/>
        <end position="232"/>
    </location>
</feature>
<evidence type="ECO:0000259" key="4">
    <source>
        <dbReference type="PROSITE" id="PS50893"/>
    </source>
</evidence>
<sequence>MTPPEPRRRADALVRADKLLVGYTGEPVSPPTSFRLDAGRSLALVGLNGAGKTTVLKAVLGQLAPIGGTLQVLGRPVDERSVAFRRDVASVLDVDAQFPGLTVREHLDLVARGHGVRDADDVVDQVVADLGLEAVAENLPTALSSGQRRRMLLAAALVRPRRLLVLDEPEQRLDLAGREDVVDRLLEEKEAGVGVLLATHDPLLLEEVADRVLLLAEDGARRVSVAEATRELGR</sequence>
<evidence type="ECO:0000256" key="1">
    <source>
        <dbReference type="ARBA" id="ARBA00022448"/>
    </source>
</evidence>
<protein>
    <submittedName>
        <fullName evidence="5">ABC transporter ATP-binding protein</fullName>
    </submittedName>
</protein>
<dbReference type="EMBL" id="JBBIAA010000007">
    <property type="protein sequence ID" value="MEJ5945386.1"/>
    <property type="molecule type" value="Genomic_DNA"/>
</dbReference>
<name>A0ABU8RJV3_9ACTN</name>
<dbReference type="Gene3D" id="3.40.50.300">
    <property type="entry name" value="P-loop containing nucleotide triphosphate hydrolases"/>
    <property type="match status" value="1"/>
</dbReference>